<sequence>MGAIEAQSDKSLQVPLRTRYRNSHHSHHTYTTLDYISIHNGYKPGTSFNLHSLENECKLKKIFNQIVIDQLNGGGSKLIDISQFCESNSLTFTQLFNLFISCRETQHNAITLGVLYEHGIGTPKDSDLALQWYQKAADNGKCEGSVLSWQKSSILID</sequence>
<organism evidence="1 2">
    <name type="scientific">Acaulospora morrowiae</name>
    <dbReference type="NCBI Taxonomy" id="94023"/>
    <lineage>
        <taxon>Eukaryota</taxon>
        <taxon>Fungi</taxon>
        <taxon>Fungi incertae sedis</taxon>
        <taxon>Mucoromycota</taxon>
        <taxon>Glomeromycotina</taxon>
        <taxon>Glomeromycetes</taxon>
        <taxon>Diversisporales</taxon>
        <taxon>Acaulosporaceae</taxon>
        <taxon>Acaulospora</taxon>
    </lineage>
</organism>
<dbReference type="EMBL" id="CAJVPV010000535">
    <property type="protein sequence ID" value="CAG8461878.1"/>
    <property type="molecule type" value="Genomic_DNA"/>
</dbReference>
<name>A0A9N8VUY9_9GLOM</name>
<dbReference type="InterPro" id="IPR011990">
    <property type="entry name" value="TPR-like_helical_dom_sf"/>
</dbReference>
<dbReference type="Proteomes" id="UP000789342">
    <property type="component" value="Unassembled WGS sequence"/>
</dbReference>
<dbReference type="OrthoDB" id="2384430at2759"/>
<gene>
    <name evidence="1" type="ORF">AMORRO_LOCUS1435</name>
</gene>
<dbReference type="Gene3D" id="1.25.40.10">
    <property type="entry name" value="Tetratricopeptide repeat domain"/>
    <property type="match status" value="1"/>
</dbReference>
<dbReference type="AlphaFoldDB" id="A0A9N8VUY9"/>
<dbReference type="Pfam" id="PF08238">
    <property type="entry name" value="Sel1"/>
    <property type="match status" value="1"/>
</dbReference>
<accession>A0A9N8VUY9</accession>
<proteinExistence type="predicted"/>
<evidence type="ECO:0000313" key="1">
    <source>
        <dbReference type="EMBL" id="CAG8461878.1"/>
    </source>
</evidence>
<reference evidence="1" key="1">
    <citation type="submission" date="2021-06" db="EMBL/GenBank/DDBJ databases">
        <authorList>
            <person name="Kallberg Y."/>
            <person name="Tangrot J."/>
            <person name="Rosling A."/>
        </authorList>
    </citation>
    <scope>NUCLEOTIDE SEQUENCE</scope>
    <source>
        <strain evidence="1">CL551</strain>
    </source>
</reference>
<dbReference type="SUPFAM" id="SSF81901">
    <property type="entry name" value="HCP-like"/>
    <property type="match status" value="1"/>
</dbReference>
<dbReference type="InterPro" id="IPR006597">
    <property type="entry name" value="Sel1-like"/>
</dbReference>
<keyword evidence="2" id="KW-1185">Reference proteome</keyword>
<comment type="caution">
    <text evidence="1">The sequence shown here is derived from an EMBL/GenBank/DDBJ whole genome shotgun (WGS) entry which is preliminary data.</text>
</comment>
<dbReference type="SMART" id="SM00671">
    <property type="entry name" value="SEL1"/>
    <property type="match status" value="1"/>
</dbReference>
<protein>
    <submittedName>
        <fullName evidence="1">6452_t:CDS:1</fullName>
    </submittedName>
</protein>
<evidence type="ECO:0000313" key="2">
    <source>
        <dbReference type="Proteomes" id="UP000789342"/>
    </source>
</evidence>